<gene>
    <name evidence="2" type="ORF">EDD36DRAFT_422741</name>
</gene>
<name>A0AAN6DPS4_9EURO</name>
<reference evidence="2" key="1">
    <citation type="journal article" date="2022" name="bioRxiv">
        <title>Deciphering the potential niche of two novel black yeast fungi from a biological soil crust based on their genomes, phenotypes, and melanin regulation.</title>
        <authorList>
            <consortium name="DOE Joint Genome Institute"/>
            <person name="Carr E.C."/>
            <person name="Barton Q."/>
            <person name="Grambo S."/>
            <person name="Sullivan M."/>
            <person name="Renfro C.M."/>
            <person name="Kuo A."/>
            <person name="Pangilinan J."/>
            <person name="Lipzen A."/>
            <person name="Keymanesh K."/>
            <person name="Savage E."/>
            <person name="Barry K."/>
            <person name="Grigoriev I.V."/>
            <person name="Riekhof W.R."/>
            <person name="Harris S.S."/>
        </authorList>
    </citation>
    <scope>NUCLEOTIDE SEQUENCE</scope>
    <source>
        <strain evidence="2">JF 03-4F</strain>
    </source>
</reference>
<dbReference type="PANTHER" id="PTHR39596">
    <property type="match status" value="1"/>
</dbReference>
<proteinExistence type="predicted"/>
<comment type="caution">
    <text evidence="2">The sequence shown here is derived from an EMBL/GenBank/DDBJ whole genome shotgun (WGS) entry which is preliminary data.</text>
</comment>
<dbReference type="PANTHER" id="PTHR39596:SF2">
    <property type="entry name" value="HET DOMAIN PROTEIN (AFU_ORTHOLOGUE AFUA_1G17550)-RELATED"/>
    <property type="match status" value="1"/>
</dbReference>
<keyword evidence="3" id="KW-1185">Reference proteome</keyword>
<feature type="domain" description="Heterokaryon incompatibility" evidence="1">
    <location>
        <begin position="338"/>
        <end position="415"/>
    </location>
</feature>
<sequence>MEHLPRPLLLFDKSTPDLVFPCRCDPDLCDDGPLETYPERRGFSLNYWDDIMKFANILKLADGSKPDVEQSTTLMQEWLFFGLLRAMHRSYGTEFKGSDYIAVVHGNRVLTLKRLPEHVQTWYELEGERPRAIRKRHFHEIEAHLIRALRFLSNNFTEDNAGSRGPTGPWYVVPVVSQVVLESNLEILLLVLTEAMEHITQAILFQERRVNYDPASACVCFSTNALVERLAWCPSELNLLRLTFDNSSFYFASLLKRTTNKASHAKCTSNKCLAFELKQSDYQPGHLRGCDGCRAISINSAELRQILESNDESAYPRVKITITDDDEINLSMTNTGSYIAISHVWSDGLGHPPGVNSLPACQVRRLKSLVMEAGLEQSPIWIDSLCVPCDSGLAKRNALGRMAKVYTNAKNVFVLDSDLVSIPSSCCNEELLLRIALSKWMRRLWTLEEGVVGRSNLLFRFQDRAIPLPAVNASFTDNVSINCMTLMLQYLPAKTDIVSVITALHFRSTTRNGDEPLCIGYILGLDVSYIVSIEVFDKRMLELYCLLTKKDPSFPFQFLFTDEGKLNYSPFRWAPRSLLNLEAHDIFYIQCMVDASQYQIKATQTDRGLRCQGNFSSCLLAFEEALTSKNA</sequence>
<dbReference type="Pfam" id="PF06985">
    <property type="entry name" value="HET"/>
    <property type="match status" value="1"/>
</dbReference>
<dbReference type="AlphaFoldDB" id="A0AAN6DPS4"/>
<evidence type="ECO:0000313" key="2">
    <source>
        <dbReference type="EMBL" id="KAI1609032.1"/>
    </source>
</evidence>
<organism evidence="2 3">
    <name type="scientific">Exophiala viscosa</name>
    <dbReference type="NCBI Taxonomy" id="2486360"/>
    <lineage>
        <taxon>Eukaryota</taxon>
        <taxon>Fungi</taxon>
        <taxon>Dikarya</taxon>
        <taxon>Ascomycota</taxon>
        <taxon>Pezizomycotina</taxon>
        <taxon>Eurotiomycetes</taxon>
        <taxon>Chaetothyriomycetidae</taxon>
        <taxon>Chaetothyriales</taxon>
        <taxon>Herpotrichiellaceae</taxon>
        <taxon>Exophiala</taxon>
    </lineage>
</organism>
<evidence type="ECO:0000259" key="1">
    <source>
        <dbReference type="Pfam" id="PF06985"/>
    </source>
</evidence>
<protein>
    <recommendedName>
        <fullName evidence="1">Heterokaryon incompatibility domain-containing protein</fullName>
    </recommendedName>
</protein>
<dbReference type="InterPro" id="IPR010730">
    <property type="entry name" value="HET"/>
</dbReference>
<dbReference type="Proteomes" id="UP001203852">
    <property type="component" value="Unassembled WGS sequence"/>
</dbReference>
<dbReference type="EMBL" id="MU404361">
    <property type="protein sequence ID" value="KAI1609032.1"/>
    <property type="molecule type" value="Genomic_DNA"/>
</dbReference>
<evidence type="ECO:0000313" key="3">
    <source>
        <dbReference type="Proteomes" id="UP001203852"/>
    </source>
</evidence>
<accession>A0AAN6DPS4</accession>